<keyword evidence="1" id="KW-0812">Transmembrane</keyword>
<protein>
    <submittedName>
        <fullName evidence="2">Uncharacterized protein</fullName>
    </submittedName>
</protein>
<dbReference type="Proteomes" id="UP000005220">
    <property type="component" value="Chromosome 1"/>
</dbReference>
<name>H2ANB4_KAZAF</name>
<dbReference type="KEGG" id="kaf:KAFR_0A04290"/>
<reference evidence="2 3" key="1">
    <citation type="journal article" date="2011" name="Proc. Natl. Acad. Sci. U.S.A.">
        <title>Evolutionary erosion of yeast sex chromosomes by mating-type switching accidents.</title>
        <authorList>
            <person name="Gordon J.L."/>
            <person name="Armisen D."/>
            <person name="Proux-Wera E."/>
            <person name="Oheigeartaigh S.S."/>
            <person name="Byrne K.P."/>
            <person name="Wolfe K.H."/>
        </authorList>
    </citation>
    <scope>NUCLEOTIDE SEQUENCE [LARGE SCALE GENOMIC DNA]</scope>
    <source>
        <strain evidence="3">ATCC 22294 / BCRC 22015 / CBS 2517 / CECT 1963 / NBRC 1671 / NRRL Y-8276</strain>
    </source>
</reference>
<dbReference type="AlphaFoldDB" id="H2ANB4"/>
<dbReference type="GeneID" id="13882335"/>
<dbReference type="RefSeq" id="XP_003954999.1">
    <property type="nucleotide sequence ID" value="XM_003954950.1"/>
</dbReference>
<feature type="transmembrane region" description="Helical" evidence="1">
    <location>
        <begin position="124"/>
        <end position="144"/>
    </location>
</feature>
<dbReference type="InParanoid" id="H2ANB4"/>
<sequence>MSSSKYRKCIIFIVTCAIILCSVTLYNNIVQRCQALSVNISKSRIIWFPGTKKSEHVKINLAFFKLDLGLLSHNFLGLPEKKILGKFPAPFPGIGVVKNAEAGTITNTILAVARNYINSYHIELLLFLLCSAIFVSIFQSSWSVQYGLNISKKSLSSHNSNTETSEYGRVSIEHQNICYTRSNTEKGREEKDVKPFKMHFDVEAQQNADVFPKKEMLLVKTTHFNNPPYNFEKAIEGESGTLEKGFDRHNYSFPCIKITKKMDYSDSNREAKVPMRRYNVQRLSRSQTQGKEIAMPLNTTSSGEYGKKVLYKKNFFPVILIDPNVKLNQQSSNQGQPPPVLKSV</sequence>
<gene>
    <name evidence="2" type="primary">KAFR0A04290</name>
    <name evidence="2" type="ORF">KAFR_0A04290</name>
</gene>
<evidence type="ECO:0000313" key="3">
    <source>
        <dbReference type="Proteomes" id="UP000005220"/>
    </source>
</evidence>
<keyword evidence="1" id="KW-1133">Transmembrane helix</keyword>
<dbReference type="HOGENOM" id="CLU_806683_0_0_1"/>
<proteinExistence type="predicted"/>
<dbReference type="EMBL" id="HE650821">
    <property type="protein sequence ID" value="CCF55864.1"/>
    <property type="molecule type" value="Genomic_DNA"/>
</dbReference>
<accession>H2ANB4</accession>
<keyword evidence="3" id="KW-1185">Reference proteome</keyword>
<keyword evidence="1" id="KW-0472">Membrane</keyword>
<evidence type="ECO:0000256" key="1">
    <source>
        <dbReference type="SAM" id="Phobius"/>
    </source>
</evidence>
<organism evidence="2 3">
    <name type="scientific">Kazachstania africana (strain ATCC 22294 / BCRC 22015 / CBS 2517 / CECT 1963 / NBRC 1671 / NRRL Y-8276)</name>
    <name type="common">Yeast</name>
    <name type="synonym">Kluyveromyces africanus</name>
    <dbReference type="NCBI Taxonomy" id="1071382"/>
    <lineage>
        <taxon>Eukaryota</taxon>
        <taxon>Fungi</taxon>
        <taxon>Dikarya</taxon>
        <taxon>Ascomycota</taxon>
        <taxon>Saccharomycotina</taxon>
        <taxon>Saccharomycetes</taxon>
        <taxon>Saccharomycetales</taxon>
        <taxon>Saccharomycetaceae</taxon>
        <taxon>Kazachstania</taxon>
    </lineage>
</organism>
<evidence type="ECO:0000313" key="2">
    <source>
        <dbReference type="EMBL" id="CCF55864.1"/>
    </source>
</evidence>